<dbReference type="InterPro" id="IPR000415">
    <property type="entry name" value="Nitroreductase-like"/>
</dbReference>
<name>A0A1B8RU36_9CLOT</name>
<evidence type="ECO:0000256" key="1">
    <source>
        <dbReference type="ARBA" id="ARBA00007118"/>
    </source>
</evidence>
<accession>A0A1B8RU36</accession>
<comment type="caution">
    <text evidence="5">The sequence shown here is derived from an EMBL/GenBank/DDBJ whole genome shotgun (WGS) entry which is preliminary data.</text>
</comment>
<dbReference type="InterPro" id="IPR029479">
    <property type="entry name" value="Nitroreductase"/>
</dbReference>
<keyword evidence="6" id="KW-1185">Reference proteome</keyword>
<gene>
    <name evidence="5" type="ORF">CP373A1_01785</name>
</gene>
<comment type="similarity">
    <text evidence="1">Belongs to the nitroreductase family.</text>
</comment>
<feature type="domain" description="Nitroreductase" evidence="4">
    <location>
        <begin position="12"/>
        <end position="196"/>
    </location>
</feature>
<sequence length="217" mass="25008">MDKKEILEALNFRHACKEFDPSKKISEDELNIILESARLSPSSMGIEPWKFLIIENEELKKELASVSWGGQKQVPSCSHLVIALSRTSNQIKYNSDFINYLLKDVHHMPEEVSEKYKEIMKGFEESKLKTEEDLLDYSTKQTYIACANLMTIAAFEKIDSCPIGGFDLDAVNKILVKRNLLDEEKFYVTLMVALGYRKNPHPIKTRQPFKDIFVLVK</sequence>
<evidence type="ECO:0000259" key="4">
    <source>
        <dbReference type="Pfam" id="PF00881"/>
    </source>
</evidence>
<evidence type="ECO:0000256" key="2">
    <source>
        <dbReference type="ARBA" id="ARBA00022857"/>
    </source>
</evidence>
<dbReference type="AlphaFoldDB" id="A0A1B8RU36"/>
<organism evidence="5 6">
    <name type="scientific">Clostridium paraputrificum</name>
    <dbReference type="NCBI Taxonomy" id="29363"/>
    <lineage>
        <taxon>Bacteria</taxon>
        <taxon>Bacillati</taxon>
        <taxon>Bacillota</taxon>
        <taxon>Clostridia</taxon>
        <taxon>Eubacteriales</taxon>
        <taxon>Clostridiaceae</taxon>
        <taxon>Clostridium</taxon>
    </lineage>
</organism>
<dbReference type="EMBL" id="MAPZ01000009">
    <property type="protein sequence ID" value="OBY12351.1"/>
    <property type="molecule type" value="Genomic_DNA"/>
</dbReference>
<evidence type="ECO:0000313" key="6">
    <source>
        <dbReference type="Proteomes" id="UP000092714"/>
    </source>
</evidence>
<dbReference type="GO" id="GO:0016491">
    <property type="term" value="F:oxidoreductase activity"/>
    <property type="evidence" value="ECO:0007669"/>
    <property type="project" value="UniProtKB-KW"/>
</dbReference>
<proteinExistence type="inferred from homology"/>
<dbReference type="RefSeq" id="WP_065254235.1">
    <property type="nucleotide sequence ID" value="NZ_CABJAZ010000003.1"/>
</dbReference>
<dbReference type="eggNOG" id="COG0778">
    <property type="taxonomic scope" value="Bacteria"/>
</dbReference>
<dbReference type="OrthoDB" id="9812105at2"/>
<dbReference type="Pfam" id="PF00881">
    <property type="entry name" value="Nitroreductase"/>
    <property type="match status" value="1"/>
</dbReference>
<dbReference type="InterPro" id="IPR033878">
    <property type="entry name" value="NfsB-like"/>
</dbReference>
<dbReference type="PANTHER" id="PTHR43673">
    <property type="entry name" value="NAD(P)H NITROREDUCTASE YDGI-RELATED"/>
    <property type="match status" value="1"/>
</dbReference>
<protein>
    <submittedName>
        <fullName evidence="5">NAD(P)H-dependent oxidoreductase</fullName>
    </submittedName>
</protein>
<evidence type="ECO:0000256" key="3">
    <source>
        <dbReference type="ARBA" id="ARBA00023002"/>
    </source>
</evidence>
<dbReference type="Gene3D" id="3.40.109.10">
    <property type="entry name" value="NADH Oxidase"/>
    <property type="match status" value="1"/>
</dbReference>
<keyword evidence="2" id="KW-0521">NADP</keyword>
<reference evidence="5 6" key="1">
    <citation type="submission" date="2016-06" db="EMBL/GenBank/DDBJ databases">
        <authorList>
            <person name="Kjaerup R.B."/>
            <person name="Dalgaard T.S."/>
            <person name="Juul-Madsen H.R."/>
        </authorList>
    </citation>
    <scope>NUCLEOTIDE SEQUENCE [LARGE SCALE GENOMIC DNA]</scope>
    <source>
        <strain evidence="5 6">373-A1</strain>
    </source>
</reference>
<evidence type="ECO:0000313" key="5">
    <source>
        <dbReference type="EMBL" id="OBY12351.1"/>
    </source>
</evidence>
<dbReference type="PANTHER" id="PTHR43673:SF10">
    <property type="entry name" value="NADH DEHYDROGENASE_NAD(P)H NITROREDUCTASE XCC3605-RELATED"/>
    <property type="match status" value="1"/>
</dbReference>
<dbReference type="CDD" id="cd02149">
    <property type="entry name" value="NfsB-like"/>
    <property type="match status" value="1"/>
</dbReference>
<dbReference type="SUPFAM" id="SSF55469">
    <property type="entry name" value="FMN-dependent nitroreductase-like"/>
    <property type="match status" value="1"/>
</dbReference>
<dbReference type="Proteomes" id="UP000092714">
    <property type="component" value="Unassembled WGS sequence"/>
</dbReference>
<keyword evidence="3" id="KW-0560">Oxidoreductase</keyword>